<comment type="caution">
    <text evidence="1">The sequence shown here is derived from an EMBL/GenBank/DDBJ whole genome shotgun (WGS) entry which is preliminary data.</text>
</comment>
<reference evidence="1 2" key="1">
    <citation type="journal article" date="2024" name="G3 (Bethesda)">
        <title>Genome assembly of Hibiscus sabdariffa L. provides insights into metabolisms of medicinal natural products.</title>
        <authorList>
            <person name="Kim T."/>
        </authorList>
    </citation>
    <scope>NUCLEOTIDE SEQUENCE [LARGE SCALE GENOMIC DNA]</scope>
    <source>
        <strain evidence="1">TK-2024</strain>
        <tissue evidence="1">Old leaves</tissue>
    </source>
</reference>
<gene>
    <name evidence="1" type="ORF">V6N11_080438</name>
</gene>
<evidence type="ECO:0000313" key="2">
    <source>
        <dbReference type="Proteomes" id="UP001396334"/>
    </source>
</evidence>
<evidence type="ECO:0000313" key="1">
    <source>
        <dbReference type="EMBL" id="KAK9008962.1"/>
    </source>
</evidence>
<keyword evidence="2" id="KW-1185">Reference proteome</keyword>
<proteinExistence type="predicted"/>
<name>A0ABR2R8D7_9ROSI</name>
<accession>A0ABR2R8D7</accession>
<dbReference type="Proteomes" id="UP001396334">
    <property type="component" value="Unassembled WGS sequence"/>
</dbReference>
<organism evidence="1 2">
    <name type="scientific">Hibiscus sabdariffa</name>
    <name type="common">roselle</name>
    <dbReference type="NCBI Taxonomy" id="183260"/>
    <lineage>
        <taxon>Eukaryota</taxon>
        <taxon>Viridiplantae</taxon>
        <taxon>Streptophyta</taxon>
        <taxon>Embryophyta</taxon>
        <taxon>Tracheophyta</taxon>
        <taxon>Spermatophyta</taxon>
        <taxon>Magnoliopsida</taxon>
        <taxon>eudicotyledons</taxon>
        <taxon>Gunneridae</taxon>
        <taxon>Pentapetalae</taxon>
        <taxon>rosids</taxon>
        <taxon>malvids</taxon>
        <taxon>Malvales</taxon>
        <taxon>Malvaceae</taxon>
        <taxon>Malvoideae</taxon>
        <taxon>Hibiscus</taxon>
    </lineage>
</organism>
<dbReference type="EMBL" id="JBBPBN010000025">
    <property type="protein sequence ID" value="KAK9008962.1"/>
    <property type="molecule type" value="Genomic_DNA"/>
</dbReference>
<sequence>MEEGWDAPRVAPAVMSVARTVQDHEVRDDMNREVLDRVPDEVAGMVRRDETTMTQSMEGLACEGCGG</sequence>
<protein>
    <submittedName>
        <fullName evidence="1">Uncharacterized protein</fullName>
    </submittedName>
</protein>